<dbReference type="AlphaFoldDB" id="A0AA96V0K0"/>
<dbReference type="RefSeq" id="WP_316557336.1">
    <property type="nucleotide sequence ID" value="NZ_CP131059.1"/>
</dbReference>
<dbReference type="GeneID" id="85196090"/>
<dbReference type="KEGG" id="mehf:MmiHf6_14900"/>
<sequence>MNRKYTLPILILLLISISLFTVSLLAVSSFDSNTDSNIAYNKMSEEQAEYDFQIYKKRMAEIYNQDVTKEDYQRLRAGTFEMIEAYDADMEKYGKTSDEFNVAYCDHIFVGKVVKHNGNYQAPENELRNPYNLFDVEIIELIKGPELKNEIELKQIGGYYTGDYIQKEFIRESNATLDDFEKYDQGYYGFIERGDSLIEVGEVYLFITTTQLDGRCTIFTQKDRVLLEDFDKKGIDSFDEVAYYKKLVDSGIKDFDRLRCSANEEI</sequence>
<gene>
    <name evidence="1" type="ORF">MmiHf6_14900</name>
</gene>
<dbReference type="Proteomes" id="UP001302978">
    <property type="component" value="Chromosome"/>
</dbReference>
<organism evidence="1 2">
    <name type="scientific">Methanimicrococcus hongohii</name>
    <dbReference type="NCBI Taxonomy" id="3028295"/>
    <lineage>
        <taxon>Archaea</taxon>
        <taxon>Methanobacteriati</taxon>
        <taxon>Methanobacteriota</taxon>
        <taxon>Stenosarchaea group</taxon>
        <taxon>Methanomicrobia</taxon>
        <taxon>Methanosarcinales</taxon>
        <taxon>Methanosarcinaceae</taxon>
        <taxon>Methanimicrococcus</taxon>
    </lineage>
</organism>
<evidence type="ECO:0000313" key="1">
    <source>
        <dbReference type="EMBL" id="WNY24161.1"/>
    </source>
</evidence>
<dbReference type="EMBL" id="CP131059">
    <property type="protein sequence ID" value="WNY24161.1"/>
    <property type="molecule type" value="Genomic_DNA"/>
</dbReference>
<keyword evidence="2" id="KW-1185">Reference proteome</keyword>
<proteinExistence type="predicted"/>
<evidence type="ECO:0000313" key="2">
    <source>
        <dbReference type="Proteomes" id="UP001302978"/>
    </source>
</evidence>
<name>A0AA96V0K0_9EURY</name>
<protein>
    <submittedName>
        <fullName evidence="1">Uncharacterized protein</fullName>
    </submittedName>
</protein>
<accession>A0AA96V0K0</accession>
<reference evidence="1 2" key="1">
    <citation type="submission" date="2023-07" db="EMBL/GenBank/DDBJ databases">
        <title>Closed genoem sequence of Methanomicrococcus sp. Hf6.</title>
        <authorList>
            <person name="Poehlein A."/>
            <person name="Protasov E."/>
            <person name="Platt K."/>
            <person name="Reeh H."/>
            <person name="Daniel R."/>
            <person name="Brune A."/>
        </authorList>
    </citation>
    <scope>NUCLEOTIDE SEQUENCE [LARGE SCALE GENOMIC DNA]</scope>
    <source>
        <strain evidence="1 2">Hf6</strain>
    </source>
</reference>